<dbReference type="InterPro" id="IPR036188">
    <property type="entry name" value="FAD/NAD-bd_sf"/>
</dbReference>
<name>A0ABP9XFE5_9DEIO</name>
<reference evidence="3 4" key="1">
    <citation type="submission" date="2024-02" db="EMBL/GenBank/DDBJ databases">
        <title>Deinococcus aluminii NBRC 112889.</title>
        <authorList>
            <person name="Ichikawa N."/>
            <person name="Katano-Makiyama Y."/>
            <person name="Hidaka K."/>
        </authorList>
    </citation>
    <scope>NUCLEOTIDE SEQUENCE [LARGE SCALE GENOMIC DNA]</scope>
    <source>
        <strain evidence="3 4">NBRC 112889</strain>
    </source>
</reference>
<keyword evidence="4" id="KW-1185">Reference proteome</keyword>
<dbReference type="Pfam" id="PF01593">
    <property type="entry name" value="Amino_oxidase"/>
    <property type="match status" value="1"/>
</dbReference>
<evidence type="ECO:0000259" key="2">
    <source>
        <dbReference type="Pfam" id="PF01593"/>
    </source>
</evidence>
<accession>A0ABP9XFE5</accession>
<organism evidence="3 4">
    <name type="scientific">Deinococcus aluminii</name>
    <dbReference type="NCBI Taxonomy" id="1656885"/>
    <lineage>
        <taxon>Bacteria</taxon>
        <taxon>Thermotogati</taxon>
        <taxon>Deinococcota</taxon>
        <taxon>Deinococci</taxon>
        <taxon>Deinococcales</taxon>
        <taxon>Deinococcaceae</taxon>
        <taxon>Deinococcus</taxon>
    </lineage>
</organism>
<dbReference type="Gene3D" id="3.50.50.60">
    <property type="entry name" value="FAD/NAD(P)-binding domain"/>
    <property type="match status" value="2"/>
</dbReference>
<dbReference type="InterPro" id="IPR002937">
    <property type="entry name" value="Amino_oxidase"/>
</dbReference>
<feature type="domain" description="Amine oxidase" evidence="2">
    <location>
        <begin position="15"/>
        <end position="274"/>
    </location>
</feature>
<proteinExistence type="predicted"/>
<evidence type="ECO:0000313" key="3">
    <source>
        <dbReference type="EMBL" id="GAA5533608.1"/>
    </source>
</evidence>
<keyword evidence="1" id="KW-0560">Oxidoreductase</keyword>
<dbReference type="PRINTS" id="PR00419">
    <property type="entry name" value="ADXRDTASE"/>
</dbReference>
<dbReference type="Proteomes" id="UP001404956">
    <property type="component" value="Unassembled WGS sequence"/>
</dbReference>
<sequence length="473" mass="50936">MTGSPRHVAVIGAGFAGLAAALRLAQAGADVTVLDRLERAGGKAALGEADFSSGPTVVTMPQVFRALHARVGLPPPGLEAARPTTTYHGPRGRTFAPEALHVAGSLDATLAQLSHREGRDYVRLLAASRRMYLDAAPTFLFGPPPDRLALTRYALTRGGRAAPGSSLARLVQSGPFLTPFWLRFATYLGADPYRAPAVLHNVAWVELGYGVWHLAGGMAALAEQLRERAEALGVRFEFGTRVQHLVTHGRRVLGAHTDRGAFAADAWVSAVDHALTRRWLGLRPDPGARGISGFALQLRLREDRGHAHHIFWPADYAREWRDIRAGRLPDDPTLYLHLDGDRAFLLVDAPPDPSVTDDPRGYGAFLLRQLQTRFPLEVTGWRPLTPADYARTGVAGAIYGRAPHGLTGSLRPGWTHPAARNLVQVGGTVHPGGGVPLSLLSGWNGAGRLLKLPYDALDGFRVPGAGKTWDEVE</sequence>
<evidence type="ECO:0000313" key="4">
    <source>
        <dbReference type="Proteomes" id="UP001404956"/>
    </source>
</evidence>
<dbReference type="PANTHER" id="PTHR43734:SF7">
    <property type="entry name" value="4,4'-DIAPONEUROSPORENE OXYGENASE"/>
    <property type="match status" value="1"/>
</dbReference>
<gene>
    <name evidence="3" type="primary">crtD_2</name>
    <name evidence="3" type="ORF">Dalu01_02015</name>
</gene>
<dbReference type="EMBL" id="BAABRV010000004">
    <property type="protein sequence ID" value="GAA5533608.1"/>
    <property type="molecule type" value="Genomic_DNA"/>
</dbReference>
<dbReference type="PANTHER" id="PTHR43734">
    <property type="entry name" value="PHYTOENE DESATURASE"/>
    <property type="match status" value="1"/>
</dbReference>
<dbReference type="SUPFAM" id="SSF51905">
    <property type="entry name" value="FAD/NAD(P)-binding domain"/>
    <property type="match status" value="1"/>
</dbReference>
<comment type="caution">
    <text evidence="3">The sequence shown here is derived from an EMBL/GenBank/DDBJ whole genome shotgun (WGS) entry which is preliminary data.</text>
</comment>
<evidence type="ECO:0000256" key="1">
    <source>
        <dbReference type="ARBA" id="ARBA00023002"/>
    </source>
</evidence>
<dbReference type="RefSeq" id="WP_345454141.1">
    <property type="nucleotide sequence ID" value="NZ_BAABRV010000004.1"/>
</dbReference>
<protein>
    <submittedName>
        <fullName evidence="3">1-hydroxycarotenoid 3,4-desaturase</fullName>
    </submittedName>
</protein>